<keyword evidence="4 6" id="KW-1133">Transmembrane helix</keyword>
<keyword evidence="5 6" id="KW-0472">Membrane</keyword>
<dbReference type="AlphaFoldDB" id="W4Q0U4"/>
<feature type="transmembrane region" description="Helical" evidence="6">
    <location>
        <begin position="41"/>
        <end position="62"/>
    </location>
</feature>
<comment type="similarity">
    <text evidence="2">Belongs to the EamA transporter family.</text>
</comment>
<feature type="transmembrane region" description="Helical" evidence="6">
    <location>
        <begin position="133"/>
        <end position="153"/>
    </location>
</feature>
<accession>W4Q0U4</accession>
<dbReference type="InterPro" id="IPR050638">
    <property type="entry name" value="AA-Vitamin_Transporters"/>
</dbReference>
<feature type="domain" description="EamA" evidence="7">
    <location>
        <begin position="103"/>
        <end position="236"/>
    </location>
</feature>
<name>W4Q0U4_9BACI</name>
<comment type="subcellular location">
    <subcellularLocation>
        <location evidence="1">Endomembrane system</location>
        <topology evidence="1">Multi-pass membrane protein</topology>
    </subcellularLocation>
</comment>
<keyword evidence="3 6" id="KW-0812">Transmembrane</keyword>
<feature type="transmembrane region" description="Helical" evidence="6">
    <location>
        <begin position="74"/>
        <end position="91"/>
    </location>
</feature>
<proteinExistence type="inferred from homology"/>
<organism evidence="8 9">
    <name type="scientific">Halalkalibacter wakoensis JCM 9140</name>
    <dbReference type="NCBI Taxonomy" id="1236970"/>
    <lineage>
        <taxon>Bacteria</taxon>
        <taxon>Bacillati</taxon>
        <taxon>Bacillota</taxon>
        <taxon>Bacilli</taxon>
        <taxon>Bacillales</taxon>
        <taxon>Bacillaceae</taxon>
        <taxon>Halalkalibacter</taxon>
    </lineage>
</organism>
<evidence type="ECO:0000256" key="1">
    <source>
        <dbReference type="ARBA" id="ARBA00004127"/>
    </source>
</evidence>
<evidence type="ECO:0000256" key="2">
    <source>
        <dbReference type="ARBA" id="ARBA00007362"/>
    </source>
</evidence>
<evidence type="ECO:0000259" key="7">
    <source>
        <dbReference type="Pfam" id="PF00892"/>
    </source>
</evidence>
<sequence length="251" mass="26924">MLLFVLIQKKLTFRNWPIRVTIVAAISMAAYQPLFFQAVSMTGVAVGTMVAIGSAPILAGILEWLMKRSIPKKQWWMATTMAIIGVLLLFVNTNQGEVNLSPLGISMALGAGLSFALYTLVSKQLLEQQAPEAVVAVVFTGSAILLTPILFFYDLSWLLQPTGIGIALHLGLFATAIAYLFFVHGLTGVTASTAVTLSLAEPLTAAVLGVFLVGEHLPFLSWIGIALLFIGLGFLSYAPKEKGSMKKKHAS</sequence>
<keyword evidence="9" id="KW-1185">Reference proteome</keyword>
<evidence type="ECO:0000256" key="3">
    <source>
        <dbReference type="ARBA" id="ARBA00022692"/>
    </source>
</evidence>
<feature type="domain" description="EamA" evidence="7">
    <location>
        <begin position="2"/>
        <end position="90"/>
    </location>
</feature>
<protein>
    <submittedName>
        <fullName evidence="8">Permease of the drug/metabolite transporter</fullName>
    </submittedName>
</protein>
<reference evidence="8" key="1">
    <citation type="journal article" date="2014" name="Genome Announc.">
        <title>Draft Genome Sequences of Three Alkaliphilic Bacillus Strains, Bacillus wakoensis JCM 9140T, Bacillus akibai JCM 9157T, and Bacillus hemicellulosilyticus JCM 9152T.</title>
        <authorList>
            <person name="Yuki M."/>
            <person name="Oshima K."/>
            <person name="Suda W."/>
            <person name="Oshida Y."/>
            <person name="Kitamura K."/>
            <person name="Iida T."/>
            <person name="Hattori M."/>
            <person name="Ohkuma M."/>
        </authorList>
    </citation>
    <scope>NUCLEOTIDE SEQUENCE [LARGE SCALE GENOMIC DNA]</scope>
    <source>
        <strain evidence="8">JCM 9140</strain>
    </source>
</reference>
<feature type="transmembrane region" description="Helical" evidence="6">
    <location>
        <begin position="219"/>
        <end position="238"/>
    </location>
</feature>
<dbReference type="Pfam" id="PF00892">
    <property type="entry name" value="EamA"/>
    <property type="match status" value="2"/>
</dbReference>
<dbReference type="PANTHER" id="PTHR32322:SF2">
    <property type="entry name" value="EAMA DOMAIN-CONTAINING PROTEIN"/>
    <property type="match status" value="1"/>
</dbReference>
<feature type="transmembrane region" description="Helical" evidence="6">
    <location>
        <begin position="159"/>
        <end position="182"/>
    </location>
</feature>
<dbReference type="Gene3D" id="1.10.3730.20">
    <property type="match status" value="1"/>
</dbReference>
<comment type="caution">
    <text evidence="8">The sequence shown here is derived from an EMBL/GenBank/DDBJ whole genome shotgun (WGS) entry which is preliminary data.</text>
</comment>
<dbReference type="InterPro" id="IPR037185">
    <property type="entry name" value="EmrE-like"/>
</dbReference>
<dbReference type="InterPro" id="IPR000620">
    <property type="entry name" value="EamA_dom"/>
</dbReference>
<feature type="transmembrane region" description="Helical" evidence="6">
    <location>
        <begin position="16"/>
        <end position="35"/>
    </location>
</feature>
<evidence type="ECO:0000313" key="8">
    <source>
        <dbReference type="EMBL" id="GAE24984.1"/>
    </source>
</evidence>
<dbReference type="GO" id="GO:0016020">
    <property type="term" value="C:membrane"/>
    <property type="evidence" value="ECO:0007669"/>
    <property type="project" value="UniProtKB-SubCell"/>
</dbReference>
<evidence type="ECO:0000256" key="4">
    <source>
        <dbReference type="ARBA" id="ARBA00022989"/>
    </source>
</evidence>
<feature type="transmembrane region" description="Helical" evidence="6">
    <location>
        <begin position="103"/>
        <end position="121"/>
    </location>
</feature>
<evidence type="ECO:0000256" key="5">
    <source>
        <dbReference type="ARBA" id="ARBA00023136"/>
    </source>
</evidence>
<evidence type="ECO:0000256" key="6">
    <source>
        <dbReference type="SAM" id="Phobius"/>
    </source>
</evidence>
<gene>
    <name evidence="8" type="ORF">JCM9140_952</name>
</gene>
<dbReference type="Proteomes" id="UP000018890">
    <property type="component" value="Unassembled WGS sequence"/>
</dbReference>
<evidence type="ECO:0000313" key="9">
    <source>
        <dbReference type="Proteomes" id="UP000018890"/>
    </source>
</evidence>
<dbReference type="EMBL" id="BAUT01000005">
    <property type="protein sequence ID" value="GAE24984.1"/>
    <property type="molecule type" value="Genomic_DNA"/>
</dbReference>
<feature type="transmembrane region" description="Helical" evidence="6">
    <location>
        <begin position="194"/>
        <end position="213"/>
    </location>
</feature>
<dbReference type="SUPFAM" id="SSF103481">
    <property type="entry name" value="Multidrug resistance efflux transporter EmrE"/>
    <property type="match status" value="2"/>
</dbReference>
<dbReference type="PANTHER" id="PTHR32322">
    <property type="entry name" value="INNER MEMBRANE TRANSPORTER"/>
    <property type="match status" value="1"/>
</dbReference>